<dbReference type="Proteomes" id="UP001500403">
    <property type="component" value="Unassembled WGS sequence"/>
</dbReference>
<evidence type="ECO:0008006" key="3">
    <source>
        <dbReference type="Google" id="ProtNLM"/>
    </source>
</evidence>
<organism evidence="1 2">
    <name type="scientific">Streptomyces enissocaesilis</name>
    <dbReference type="NCBI Taxonomy" id="332589"/>
    <lineage>
        <taxon>Bacteria</taxon>
        <taxon>Bacillati</taxon>
        <taxon>Actinomycetota</taxon>
        <taxon>Actinomycetes</taxon>
        <taxon>Kitasatosporales</taxon>
        <taxon>Streptomycetaceae</taxon>
        <taxon>Streptomyces</taxon>
        <taxon>Streptomyces rochei group</taxon>
    </lineage>
</organism>
<protein>
    <recommendedName>
        <fullName evidence="3">Secreted protein</fullName>
    </recommendedName>
</protein>
<evidence type="ECO:0000313" key="1">
    <source>
        <dbReference type="EMBL" id="GAA2973350.1"/>
    </source>
</evidence>
<reference evidence="2" key="1">
    <citation type="journal article" date="2019" name="Int. J. Syst. Evol. Microbiol.">
        <title>The Global Catalogue of Microorganisms (GCM) 10K type strain sequencing project: providing services to taxonomists for standard genome sequencing and annotation.</title>
        <authorList>
            <consortium name="The Broad Institute Genomics Platform"/>
            <consortium name="The Broad Institute Genome Sequencing Center for Infectious Disease"/>
            <person name="Wu L."/>
            <person name="Ma J."/>
        </authorList>
    </citation>
    <scope>NUCLEOTIDE SEQUENCE [LARGE SCALE GENOMIC DNA]</scope>
    <source>
        <strain evidence="2">JCM 9088</strain>
    </source>
</reference>
<dbReference type="EMBL" id="BAAAUD010000111">
    <property type="protein sequence ID" value="GAA2973350.1"/>
    <property type="molecule type" value="Genomic_DNA"/>
</dbReference>
<comment type="caution">
    <text evidence="1">The sequence shown here is derived from an EMBL/GenBank/DDBJ whole genome shotgun (WGS) entry which is preliminary data.</text>
</comment>
<sequence length="67" mass="7407">MPAWVAARVAWAPGMDASCTARAVSSFWTLLSSSDITIEWFLPVTGRWHPALHAPPFLSEAARAPWR</sequence>
<proteinExistence type="predicted"/>
<evidence type="ECO:0000313" key="2">
    <source>
        <dbReference type="Proteomes" id="UP001500403"/>
    </source>
</evidence>
<accession>A0ABP6K7Z9</accession>
<name>A0ABP6K7Z9_9ACTN</name>
<keyword evidence="2" id="KW-1185">Reference proteome</keyword>
<dbReference type="RefSeq" id="WP_344500713.1">
    <property type="nucleotide sequence ID" value="NZ_BAAAUD010000111.1"/>
</dbReference>
<gene>
    <name evidence="1" type="ORF">GCM10010446_67200</name>
</gene>